<dbReference type="AlphaFoldDB" id="A0A1I2K3J8"/>
<comment type="PTM">
    <text evidence="7">Carboxylation allows a single lysine to coordinate two zinc ions.</text>
</comment>
<dbReference type="NCBIfam" id="TIGR00857">
    <property type="entry name" value="pyrC_multi"/>
    <property type="match status" value="1"/>
</dbReference>
<evidence type="ECO:0000313" key="9">
    <source>
        <dbReference type="EMBL" id="SFF61454.1"/>
    </source>
</evidence>
<feature type="binding site" description="via carbamate group" evidence="7">
    <location>
        <position position="146"/>
    </location>
    <ligand>
        <name>Zn(2+)</name>
        <dbReference type="ChEBI" id="CHEBI:29105"/>
        <label>2</label>
    </ligand>
</feature>
<name>A0A1I2K3J8_9CLOT</name>
<comment type="function">
    <text evidence="7">Catalyzes the conversion of allantoin (5-ureidohydantoin) to allantoic acid by hydrolytic cleavage of the five-member hydantoin ring.</text>
</comment>
<evidence type="ECO:0000259" key="8">
    <source>
        <dbReference type="Pfam" id="PF01979"/>
    </source>
</evidence>
<dbReference type="InterPro" id="IPR050138">
    <property type="entry name" value="DHOase/Allantoinase_Hydrolase"/>
</dbReference>
<evidence type="ECO:0000313" key="10">
    <source>
        <dbReference type="Proteomes" id="UP000182135"/>
    </source>
</evidence>
<comment type="catalytic activity">
    <reaction evidence="7">
        <text>(S)-allantoin + H2O = allantoate + H(+)</text>
        <dbReference type="Rhea" id="RHEA:17029"/>
        <dbReference type="ChEBI" id="CHEBI:15377"/>
        <dbReference type="ChEBI" id="CHEBI:15378"/>
        <dbReference type="ChEBI" id="CHEBI:15678"/>
        <dbReference type="ChEBI" id="CHEBI:17536"/>
        <dbReference type="EC" id="3.5.2.5"/>
    </reaction>
</comment>
<dbReference type="FunFam" id="3.20.20.140:FF:000174">
    <property type="entry name" value="Dihydropyrimidinase-related protein 2"/>
    <property type="match status" value="1"/>
</dbReference>
<dbReference type="PANTHER" id="PTHR43668:SF4">
    <property type="entry name" value="ALLANTOINASE"/>
    <property type="match status" value="1"/>
</dbReference>
<feature type="domain" description="Amidohydrolase-related" evidence="8">
    <location>
        <begin position="50"/>
        <end position="434"/>
    </location>
</feature>
<keyword evidence="5 7" id="KW-0378">Hydrolase</keyword>
<keyword evidence="6 7" id="KW-0862">Zinc</keyword>
<dbReference type="InterPro" id="IPR032466">
    <property type="entry name" value="Metal_Hydrolase"/>
</dbReference>
<dbReference type="EMBL" id="FOOE01000004">
    <property type="protein sequence ID" value="SFF61454.1"/>
    <property type="molecule type" value="Genomic_DNA"/>
</dbReference>
<dbReference type="InterPro" id="IPR017593">
    <property type="entry name" value="Allantoinase"/>
</dbReference>
<dbReference type="Pfam" id="PF01979">
    <property type="entry name" value="Amidohydro_1"/>
    <property type="match status" value="1"/>
</dbReference>
<dbReference type="RefSeq" id="WP_027637475.1">
    <property type="nucleotide sequence ID" value="NZ_FOOE01000004.1"/>
</dbReference>
<dbReference type="eggNOG" id="COG0044">
    <property type="taxonomic scope" value="Bacteria"/>
</dbReference>
<dbReference type="GO" id="GO:0008270">
    <property type="term" value="F:zinc ion binding"/>
    <property type="evidence" value="ECO:0007669"/>
    <property type="project" value="InterPro"/>
</dbReference>
<dbReference type="Proteomes" id="UP000182135">
    <property type="component" value="Unassembled WGS sequence"/>
</dbReference>
<comment type="cofactor">
    <cofactor evidence="7">
        <name>Zn(2+)</name>
        <dbReference type="ChEBI" id="CHEBI:29105"/>
    </cofactor>
    <text evidence="7">Binds 2 Zn(2+) ions per subunit.</text>
</comment>
<dbReference type="GO" id="GO:0006145">
    <property type="term" value="P:purine nucleobase catabolic process"/>
    <property type="evidence" value="ECO:0007669"/>
    <property type="project" value="TreeGrafter"/>
</dbReference>
<evidence type="ECO:0000256" key="6">
    <source>
        <dbReference type="ARBA" id="ARBA00022833"/>
    </source>
</evidence>
<dbReference type="InterPro" id="IPR047604">
    <property type="entry name" value="Allantoinase_bact"/>
</dbReference>
<feature type="binding site" evidence="7">
    <location>
        <position position="185"/>
    </location>
    <ligand>
        <name>Zn(2+)</name>
        <dbReference type="ChEBI" id="CHEBI:29105"/>
        <label>2</label>
    </ligand>
</feature>
<dbReference type="OrthoDB" id="9765462at2"/>
<feature type="binding site" evidence="7">
    <location>
        <position position="314"/>
    </location>
    <ligand>
        <name>Zn(2+)</name>
        <dbReference type="ChEBI" id="CHEBI:29105"/>
        <label>1</label>
    </ligand>
</feature>
<comment type="subunit">
    <text evidence="2 7">Homotetramer.</text>
</comment>
<evidence type="ECO:0000256" key="7">
    <source>
        <dbReference type="HAMAP-Rule" id="MF_01645"/>
    </source>
</evidence>
<dbReference type="GO" id="GO:0004038">
    <property type="term" value="F:allantoinase activity"/>
    <property type="evidence" value="ECO:0007669"/>
    <property type="project" value="UniProtKB-UniRule"/>
</dbReference>
<dbReference type="PANTHER" id="PTHR43668">
    <property type="entry name" value="ALLANTOINASE"/>
    <property type="match status" value="1"/>
</dbReference>
<keyword evidence="4 7" id="KW-0479">Metal-binding</keyword>
<dbReference type="Gene3D" id="2.30.40.10">
    <property type="entry name" value="Urease, subunit C, domain 1"/>
    <property type="match status" value="1"/>
</dbReference>
<dbReference type="NCBIfam" id="TIGR03178">
    <property type="entry name" value="allantoinase"/>
    <property type="match status" value="1"/>
</dbReference>
<gene>
    <name evidence="7" type="primary">allB</name>
    <name evidence="9" type="ORF">SAMN04487885_10494</name>
</gene>
<proteinExistence type="inferred from homology"/>
<protein>
    <recommendedName>
        <fullName evidence="7">Allantoinase</fullName>
        <ecNumber evidence="7">3.5.2.5</ecNumber>
    </recommendedName>
    <alternativeName>
        <fullName evidence="7">Allantoin-utilizing enzyme</fullName>
    </alternativeName>
</protein>
<dbReference type="GO" id="GO:0050897">
    <property type="term" value="F:cobalt ion binding"/>
    <property type="evidence" value="ECO:0007669"/>
    <property type="project" value="InterPro"/>
</dbReference>
<dbReference type="InterPro" id="IPR011059">
    <property type="entry name" value="Metal-dep_hydrolase_composite"/>
</dbReference>
<dbReference type="HAMAP" id="MF_01645">
    <property type="entry name" value="Hydantoinase"/>
    <property type="match status" value="1"/>
</dbReference>
<organism evidence="9 10">
    <name type="scientific">Clostridium cadaveris</name>
    <dbReference type="NCBI Taxonomy" id="1529"/>
    <lineage>
        <taxon>Bacteria</taxon>
        <taxon>Bacillati</taxon>
        <taxon>Bacillota</taxon>
        <taxon>Clostridia</taxon>
        <taxon>Eubacteriales</taxon>
        <taxon>Clostridiaceae</taxon>
        <taxon>Clostridium</taxon>
    </lineage>
</organism>
<feature type="binding site" evidence="7">
    <location>
        <position position="59"/>
    </location>
    <ligand>
        <name>Zn(2+)</name>
        <dbReference type="ChEBI" id="CHEBI:29105"/>
        <label>1</label>
    </ligand>
</feature>
<feature type="binding site" description="via carbamate group" evidence="7">
    <location>
        <position position="146"/>
    </location>
    <ligand>
        <name>Zn(2+)</name>
        <dbReference type="ChEBI" id="CHEBI:29105"/>
        <label>1</label>
    </ligand>
</feature>
<comment type="pathway">
    <text evidence="7">Nitrogen metabolism; (S)-allantoin degradation; allantoate from (S)-allantoin: step 1/1.</text>
</comment>
<dbReference type="EC" id="3.5.2.5" evidence="7"/>
<dbReference type="STRING" id="1529.SAMN04487885_10494"/>
<evidence type="ECO:0000256" key="3">
    <source>
        <dbReference type="ARBA" id="ARBA00022631"/>
    </source>
</evidence>
<comment type="similarity">
    <text evidence="7">Belongs to the metallo-dependent hydrolases superfamily. Allantoinase family.</text>
</comment>
<dbReference type="UniPathway" id="UPA00395">
    <property type="reaction ID" value="UER00653"/>
</dbReference>
<dbReference type="InterPro" id="IPR006680">
    <property type="entry name" value="Amidohydro-rel"/>
</dbReference>
<sequence length="453" mass="50231">MSYDIVIKNGKVVLPNQVMEIEVGIKNGKISSIGHDLYDSEKVIDAEGMYVLPGVIDAHVHLCEPGRTVWEGFETGTKALAVGGTTCYVDMPLNNLPATTDWETVNIKLASAKEKNYVDYALYGGLMPNNLEKLHELNEAGVVAYKCFVSTCGFDVPGDFKNIDDYVLYKGMVELKKLNQTLSIHCENAVVCDRLADDAINEGKKDMNAYMDSRPIFAEVEAVKRVLYFGKVTGCKLHFVHLSCAEAVEEVVKAKNEGMDVTVESCPHYLALTREECVELGGVAKCSPPVRDKDEVEKLWEHLKKGNIDILTSDHSPCPPEMKGNQENDMFKVWGGMSACQNVLDVMFDEAVQKRKMCVCQLMKILSTNPAKIFGLKDKGEISIGKDADIVLLKPNSPYRLKAEDLQYKHKHSPYVGKEIGCQVMKTLVRGNLVYDKDNGIIGTAIGEYIKKG</sequence>
<dbReference type="GO" id="GO:0000256">
    <property type="term" value="P:allantoin catabolic process"/>
    <property type="evidence" value="ECO:0007669"/>
    <property type="project" value="UniProtKB-UniRule"/>
</dbReference>
<dbReference type="Gene3D" id="3.20.20.140">
    <property type="entry name" value="Metal-dependent hydrolases"/>
    <property type="match status" value="1"/>
</dbReference>
<dbReference type="SUPFAM" id="SSF51338">
    <property type="entry name" value="Composite domain of metallo-dependent hydrolases"/>
    <property type="match status" value="1"/>
</dbReference>
<evidence type="ECO:0000256" key="1">
    <source>
        <dbReference type="ARBA" id="ARBA00008829"/>
    </source>
</evidence>
<feature type="binding site" evidence="7">
    <location>
        <position position="61"/>
    </location>
    <ligand>
        <name>Zn(2+)</name>
        <dbReference type="ChEBI" id="CHEBI:29105"/>
        <label>1</label>
    </ligand>
</feature>
<dbReference type="SUPFAM" id="SSF51556">
    <property type="entry name" value="Metallo-dependent hydrolases"/>
    <property type="match status" value="1"/>
</dbReference>
<evidence type="ECO:0000256" key="5">
    <source>
        <dbReference type="ARBA" id="ARBA00022801"/>
    </source>
</evidence>
<evidence type="ECO:0000256" key="2">
    <source>
        <dbReference type="ARBA" id="ARBA00011881"/>
    </source>
</evidence>
<evidence type="ECO:0000256" key="4">
    <source>
        <dbReference type="ARBA" id="ARBA00022723"/>
    </source>
</evidence>
<accession>A0A1I2K3J8</accession>
<feature type="binding site" evidence="7">
    <location>
        <position position="241"/>
    </location>
    <ligand>
        <name>Zn(2+)</name>
        <dbReference type="ChEBI" id="CHEBI:29105"/>
        <label>2</label>
    </ligand>
</feature>
<reference evidence="9 10" key="1">
    <citation type="submission" date="2016-10" db="EMBL/GenBank/DDBJ databases">
        <authorList>
            <person name="de Groot N.N."/>
        </authorList>
    </citation>
    <scope>NUCLEOTIDE SEQUENCE [LARGE SCALE GENOMIC DNA]</scope>
    <source>
        <strain evidence="9 10">NLAE-zl-G419</strain>
    </source>
</reference>
<dbReference type="GO" id="GO:0005737">
    <property type="term" value="C:cytoplasm"/>
    <property type="evidence" value="ECO:0007669"/>
    <property type="project" value="TreeGrafter"/>
</dbReference>
<feature type="modified residue" description="N6-carboxylysine" evidence="7">
    <location>
        <position position="146"/>
    </location>
</feature>
<keyword evidence="10" id="KW-1185">Reference proteome</keyword>
<comment type="similarity">
    <text evidence="1">Belongs to the metallo-dependent hydrolases superfamily. Hydantoinase/dihydropyrimidinase family.</text>
</comment>
<keyword evidence="3 7" id="KW-0659">Purine metabolism</keyword>